<dbReference type="EMBL" id="CP048632">
    <property type="protein sequence ID" value="QIB36974.1"/>
    <property type="molecule type" value="Genomic_DNA"/>
</dbReference>
<organism evidence="2 3">
    <name type="scientific">Rhizobium oryzihabitans</name>
    <dbReference type="NCBI Taxonomy" id="2267833"/>
    <lineage>
        <taxon>Bacteria</taxon>
        <taxon>Pseudomonadati</taxon>
        <taxon>Pseudomonadota</taxon>
        <taxon>Alphaproteobacteria</taxon>
        <taxon>Hyphomicrobiales</taxon>
        <taxon>Rhizobiaceae</taxon>
        <taxon>Rhizobium/Agrobacterium group</taxon>
        <taxon>Rhizobium</taxon>
    </lineage>
</organism>
<evidence type="ECO:0000313" key="1">
    <source>
        <dbReference type="EMBL" id="QIB36613.1"/>
    </source>
</evidence>
<dbReference type="EMBL" id="CP048632">
    <property type="protein sequence ID" value="QIB36613.1"/>
    <property type="molecule type" value="Genomic_DNA"/>
</dbReference>
<proteinExistence type="predicted"/>
<dbReference type="Proteomes" id="UP000464865">
    <property type="component" value="Chromosome M15-11"/>
</dbReference>
<dbReference type="KEGG" id="roy:G3A56_02350"/>
<dbReference type="RefSeq" id="WP_164056011.1">
    <property type="nucleotide sequence ID" value="NZ_CP048632.1"/>
</dbReference>
<accession>A0A7L5BDK4</accession>
<name>A0A7L5BDK4_9HYPH</name>
<evidence type="ECO:0000313" key="3">
    <source>
        <dbReference type="Proteomes" id="UP000464865"/>
    </source>
</evidence>
<reference evidence="2 3" key="1">
    <citation type="submission" date="2020-02" db="EMBL/GenBank/DDBJ databases">
        <title>Plant-Promoting Endophytic Bacterium Rhizobium oryzihabitans sp. nov., Isolated from the Root of Rice.</title>
        <authorList>
            <person name="zhao J."/>
            <person name="Zhang G."/>
        </authorList>
    </citation>
    <scope>NUCLEOTIDE SEQUENCE [LARGE SCALE GENOMIC DNA]</scope>
    <source>
        <strain evidence="2 3">M15</strain>
    </source>
</reference>
<dbReference type="KEGG" id="roy:G3A56_00180"/>
<keyword evidence="3" id="KW-1185">Reference proteome</keyword>
<evidence type="ECO:0000313" key="2">
    <source>
        <dbReference type="EMBL" id="QIB36974.1"/>
    </source>
</evidence>
<gene>
    <name evidence="1" type="ORF">G3A56_00180</name>
    <name evidence="2" type="ORF">G3A56_02350</name>
</gene>
<dbReference type="AlphaFoldDB" id="A0A7L5BDK4"/>
<protein>
    <submittedName>
        <fullName evidence="2">Uncharacterized protein</fullName>
    </submittedName>
</protein>
<sequence length="81" mass="9343">MFITDIEFVSKCVRRPSQDGTWRNSYLVLDSITTMGENLPVRHYVTPIRLPAGFKVTGHFQNNSPEDQNMIARVHGYMEDI</sequence>